<name>A0A2S2DIQ9_9BURK</name>
<dbReference type="GO" id="GO:0016853">
    <property type="term" value="F:isomerase activity"/>
    <property type="evidence" value="ECO:0007669"/>
    <property type="project" value="UniProtKB-KW"/>
</dbReference>
<evidence type="ECO:0000313" key="5">
    <source>
        <dbReference type="EMBL" id="AWL04979.1"/>
    </source>
</evidence>
<dbReference type="OrthoDB" id="9794178at2"/>
<accession>A0A2S2DIQ9</accession>
<dbReference type="Gene3D" id="3.30.2020.30">
    <property type="match status" value="1"/>
</dbReference>
<dbReference type="PANTHER" id="PTHR35303:SF5">
    <property type="entry name" value="OS02G0197800 PROTEIN"/>
    <property type="match status" value="1"/>
</dbReference>
<evidence type="ECO:0000256" key="2">
    <source>
        <dbReference type="ARBA" id="ARBA00023004"/>
    </source>
</evidence>
<dbReference type="InterPro" id="IPR038492">
    <property type="entry name" value="GBBH-like_N_sf"/>
</dbReference>
<dbReference type="Pfam" id="PF06155">
    <property type="entry name" value="GBBH-like_N"/>
    <property type="match status" value="1"/>
</dbReference>
<dbReference type="AlphaFoldDB" id="A0A2S2DIQ9"/>
<evidence type="ECO:0000259" key="4">
    <source>
        <dbReference type="Pfam" id="PF06155"/>
    </source>
</evidence>
<dbReference type="RefSeq" id="WP_109345347.1">
    <property type="nucleotide sequence ID" value="NZ_CP029343.1"/>
</dbReference>
<protein>
    <submittedName>
        <fullName evidence="5">1-(5-phosphoribosyl)-5-((5-phosphoribosylamino)methylideneamino)imidazole-4-carboxamide isomerase</fullName>
    </submittedName>
</protein>
<dbReference type="PANTHER" id="PTHR35303">
    <property type="entry name" value="OS02G0197800 PROTEIN"/>
    <property type="match status" value="1"/>
</dbReference>
<evidence type="ECO:0000256" key="3">
    <source>
        <dbReference type="SAM" id="MobiDB-lite"/>
    </source>
</evidence>
<keyword evidence="2" id="KW-0408">Iron</keyword>
<dbReference type="Proteomes" id="UP000245820">
    <property type="component" value="Chromosome"/>
</dbReference>
<dbReference type="KEGG" id="mtim:DIR46_11450"/>
<dbReference type="EMBL" id="CP029343">
    <property type="protein sequence ID" value="AWL04979.1"/>
    <property type="molecule type" value="Genomic_DNA"/>
</dbReference>
<dbReference type="GO" id="GO:0046872">
    <property type="term" value="F:metal ion binding"/>
    <property type="evidence" value="ECO:0007669"/>
    <property type="project" value="UniProtKB-KW"/>
</dbReference>
<keyword evidence="1" id="KW-0479">Metal-binding</keyword>
<keyword evidence="5" id="KW-0413">Isomerase</keyword>
<evidence type="ECO:0000313" key="6">
    <source>
        <dbReference type="Proteomes" id="UP000245820"/>
    </source>
</evidence>
<reference evidence="5 6" key="1">
    <citation type="submission" date="2018-05" db="EMBL/GenBank/DDBJ databases">
        <title>Complete genome sequence of Massilia oculi sp. nov. CCUG 43427T (=DSM 26321T), the type strain of M. oculi, and comparison with genome sequences of other Massilia strains.</title>
        <authorList>
            <person name="Zhu B."/>
        </authorList>
    </citation>
    <scope>NUCLEOTIDE SEQUENCE [LARGE SCALE GENOMIC DNA]</scope>
    <source>
        <strain evidence="5 6">CCUG 43427</strain>
    </source>
</reference>
<keyword evidence="6" id="KW-1185">Reference proteome</keyword>
<evidence type="ECO:0000256" key="1">
    <source>
        <dbReference type="ARBA" id="ARBA00022723"/>
    </source>
</evidence>
<sequence length="147" mass="15618">MPNPTELTVHQKSRVLDIAYDDGSAYSIPFELMRVYSPSAEVKGHGPGQEVLQVGKREVGIADVEQVGNYAIKPTFSDGHDTGIFSWDYLYELGRSQESLWKQYVARLQAAGFDEETGRAPGSMLPGSAPAKSGGGGCGSGSCGCKG</sequence>
<feature type="domain" description="Gamma-butyrobetaine hydroxylase-like N-terminal" evidence="4">
    <location>
        <begin position="8"/>
        <end position="91"/>
    </location>
</feature>
<organism evidence="5 6">
    <name type="scientific">Massilia oculi</name>
    <dbReference type="NCBI Taxonomy" id="945844"/>
    <lineage>
        <taxon>Bacteria</taxon>
        <taxon>Pseudomonadati</taxon>
        <taxon>Pseudomonadota</taxon>
        <taxon>Betaproteobacteria</taxon>
        <taxon>Burkholderiales</taxon>
        <taxon>Oxalobacteraceae</taxon>
        <taxon>Telluria group</taxon>
        <taxon>Massilia</taxon>
    </lineage>
</organism>
<feature type="region of interest" description="Disordered" evidence="3">
    <location>
        <begin position="116"/>
        <end position="140"/>
    </location>
</feature>
<dbReference type="InterPro" id="IPR010376">
    <property type="entry name" value="GBBH-like_N"/>
</dbReference>
<gene>
    <name evidence="5" type="ORF">DIR46_11450</name>
</gene>
<proteinExistence type="predicted"/>